<dbReference type="EMBL" id="CAEZUP010000132">
    <property type="protein sequence ID" value="CAB4624241.1"/>
    <property type="molecule type" value="Genomic_DNA"/>
</dbReference>
<protein>
    <submittedName>
        <fullName evidence="2">Unannotated protein</fullName>
    </submittedName>
</protein>
<organism evidence="2">
    <name type="scientific">freshwater metagenome</name>
    <dbReference type="NCBI Taxonomy" id="449393"/>
    <lineage>
        <taxon>unclassified sequences</taxon>
        <taxon>metagenomes</taxon>
        <taxon>ecological metagenomes</taxon>
    </lineage>
</organism>
<dbReference type="PROSITE" id="PS50206">
    <property type="entry name" value="RHODANESE_3"/>
    <property type="match status" value="1"/>
</dbReference>
<name>A0A6J6IIB8_9ZZZZ</name>
<dbReference type="SMART" id="SM00450">
    <property type="entry name" value="RHOD"/>
    <property type="match status" value="1"/>
</dbReference>
<dbReference type="Gene3D" id="3.40.250.10">
    <property type="entry name" value="Rhodanese-like domain"/>
    <property type="match status" value="1"/>
</dbReference>
<dbReference type="SUPFAM" id="SSF52821">
    <property type="entry name" value="Rhodanese/Cell cycle control phosphatase"/>
    <property type="match status" value="1"/>
</dbReference>
<dbReference type="InterPro" id="IPR050229">
    <property type="entry name" value="GlpE_sulfurtransferase"/>
</dbReference>
<evidence type="ECO:0000313" key="2">
    <source>
        <dbReference type="EMBL" id="CAB4624241.1"/>
    </source>
</evidence>
<dbReference type="PANTHER" id="PTHR43031">
    <property type="entry name" value="FAD-DEPENDENT OXIDOREDUCTASE"/>
    <property type="match status" value="1"/>
</dbReference>
<proteinExistence type="predicted"/>
<reference evidence="2" key="1">
    <citation type="submission" date="2020-05" db="EMBL/GenBank/DDBJ databases">
        <authorList>
            <person name="Chiriac C."/>
            <person name="Salcher M."/>
            <person name="Ghai R."/>
            <person name="Kavagutti S V."/>
        </authorList>
    </citation>
    <scope>NUCLEOTIDE SEQUENCE</scope>
</reference>
<gene>
    <name evidence="2" type="ORF">UFOPK1835_02035</name>
</gene>
<dbReference type="InterPro" id="IPR036873">
    <property type="entry name" value="Rhodanese-like_dom_sf"/>
</dbReference>
<dbReference type="CDD" id="cd00158">
    <property type="entry name" value="RHOD"/>
    <property type="match status" value="1"/>
</dbReference>
<accession>A0A6J6IIB8</accession>
<sequence length="110" mass="11436">MSSPGSNPREPGALPAVDVLAASEMPAGAVLLDVREPDEWDDGHAPDAISVPMSSIAIEDIPAGRPVYVICRSGNRSGRVVEALLANDIECFNVTGGMIAWADAGLPVIR</sequence>
<dbReference type="InterPro" id="IPR001763">
    <property type="entry name" value="Rhodanese-like_dom"/>
</dbReference>
<dbReference type="Pfam" id="PF00581">
    <property type="entry name" value="Rhodanese"/>
    <property type="match status" value="1"/>
</dbReference>
<feature type="domain" description="Rhodanese" evidence="1">
    <location>
        <begin position="25"/>
        <end position="110"/>
    </location>
</feature>
<evidence type="ECO:0000259" key="1">
    <source>
        <dbReference type="PROSITE" id="PS50206"/>
    </source>
</evidence>
<dbReference type="PANTHER" id="PTHR43031:SF18">
    <property type="entry name" value="RHODANESE-RELATED SULFURTRANSFERASES"/>
    <property type="match status" value="1"/>
</dbReference>
<dbReference type="AlphaFoldDB" id="A0A6J6IIB8"/>